<evidence type="ECO:0000313" key="2">
    <source>
        <dbReference type="Proteomes" id="UP001139559"/>
    </source>
</evidence>
<dbReference type="InterPro" id="IPR052936">
    <property type="entry name" value="Jasmonate_Hydroxylase-like"/>
</dbReference>
<keyword evidence="1" id="KW-0560">Oxidoreductase</keyword>
<dbReference type="PANTHER" id="PTHR37811:SF2">
    <property type="entry name" value="ABM DOMAIN-CONTAINING PROTEIN"/>
    <property type="match status" value="1"/>
</dbReference>
<dbReference type="SUPFAM" id="SSF54909">
    <property type="entry name" value="Dimeric alpha+beta barrel"/>
    <property type="match status" value="1"/>
</dbReference>
<dbReference type="RefSeq" id="WP_248009467.1">
    <property type="nucleotide sequence ID" value="NZ_JAJHVV010000008.1"/>
</dbReference>
<organism evidence="1 2">
    <name type="scientific">Vibrio amylolyticus</name>
    <dbReference type="NCBI Taxonomy" id="2847292"/>
    <lineage>
        <taxon>Bacteria</taxon>
        <taxon>Pseudomonadati</taxon>
        <taxon>Pseudomonadota</taxon>
        <taxon>Gammaproteobacteria</taxon>
        <taxon>Vibrionales</taxon>
        <taxon>Vibrionaceae</taxon>
        <taxon>Vibrio</taxon>
    </lineage>
</organism>
<dbReference type="AlphaFoldDB" id="A0A9X1XM69"/>
<dbReference type="GO" id="GO:0004497">
    <property type="term" value="F:monooxygenase activity"/>
    <property type="evidence" value="ECO:0007669"/>
    <property type="project" value="UniProtKB-KW"/>
</dbReference>
<gene>
    <name evidence="1" type="ORF">KP803_14020</name>
</gene>
<protein>
    <submittedName>
        <fullName evidence="1">Antibiotic biosynthesis monooxygenase</fullName>
    </submittedName>
</protein>
<dbReference type="Gene3D" id="3.30.70.100">
    <property type="match status" value="1"/>
</dbReference>
<dbReference type="InterPro" id="IPR011008">
    <property type="entry name" value="Dimeric_a/b-barrel"/>
</dbReference>
<proteinExistence type="predicted"/>
<evidence type="ECO:0000313" key="1">
    <source>
        <dbReference type="EMBL" id="MCK6264393.1"/>
    </source>
</evidence>
<keyword evidence="1" id="KW-0503">Monooxygenase</keyword>
<comment type="caution">
    <text evidence="1">The sequence shown here is derived from an EMBL/GenBank/DDBJ whole genome shotgun (WGS) entry which is preliminary data.</text>
</comment>
<name>A0A9X1XM69_9VIBR</name>
<dbReference type="PANTHER" id="PTHR37811">
    <property type="entry name" value="BLL5343 PROTEIN"/>
    <property type="match status" value="1"/>
</dbReference>
<sequence>MYAVIFKAVADKQDEHYSDTVAIMRDLAFKQYNCVDFYSVTEGDQEVAISYWHSEEDIKNWHKNTKHRVAQNLGREKWYKSYSVEVVEIIRKYHFANNE</sequence>
<keyword evidence="2" id="KW-1185">Reference proteome</keyword>
<accession>A0A9X1XM69</accession>
<dbReference type="EMBL" id="JAJHVV010000008">
    <property type="protein sequence ID" value="MCK6264393.1"/>
    <property type="molecule type" value="Genomic_DNA"/>
</dbReference>
<reference evidence="1" key="1">
    <citation type="submission" date="2021-11" db="EMBL/GenBank/DDBJ databases">
        <title>Vibrio ZSDE26 sp. nov. and Vibrio ZSDZ34 sp. nov., isolated from coastal seawater in Qingdao.</title>
        <authorList>
            <person name="Zhang P."/>
        </authorList>
    </citation>
    <scope>NUCLEOTIDE SEQUENCE</scope>
    <source>
        <strain evidence="1">ZSDE26</strain>
    </source>
</reference>
<dbReference type="Proteomes" id="UP001139559">
    <property type="component" value="Unassembled WGS sequence"/>
</dbReference>